<dbReference type="Gene3D" id="1.25.40.20">
    <property type="entry name" value="Ankyrin repeat-containing domain"/>
    <property type="match status" value="1"/>
</dbReference>
<dbReference type="InterPro" id="IPR036465">
    <property type="entry name" value="vWFA_dom_sf"/>
</dbReference>
<comment type="caution">
    <text evidence="2">The sequence shown here is derived from an EMBL/GenBank/DDBJ whole genome shotgun (WGS) entry which is preliminary data.</text>
</comment>
<dbReference type="SUPFAM" id="SSF48403">
    <property type="entry name" value="Ankyrin repeat"/>
    <property type="match status" value="1"/>
</dbReference>
<dbReference type="PANTHER" id="PTHR34706:SF3">
    <property type="entry name" value="ANKYRIN REPEAT PROTEIN (AFU_ORTHOLOGUE AFUA_7G06200)"/>
    <property type="match status" value="1"/>
</dbReference>
<keyword evidence="1" id="KW-0040">ANK repeat</keyword>
<sequence>MTLHGDSQAGTLTRASLTKYLALVEIDAEDSSGFTPLALAVKNGHPSAVKLLLQNGAQAGKPVRDGRTPLYLAANAKQNRPRVVELLLGADPKPQIDASSPDWNNETPLMAAITQGRDPEVVRLLTEAGASLTKTNDRGETAVALADQTTNPAIKTALNPKAPQGGIGSALAQLLVSAVMFALAYADKWPGVKDIIQNVIRSAYNQANPTPPGAKPPPGTDIDDPQTVEEFQHNIGNIIQSNGLEDFFPPNDPYVQQVAQLAATLRKDQTNHLSSPPMIMRLAKAALYQTVLYIDDSGSMAEDGRMDRAKIMVTRLTRLATALVPDTNISSGVHLRFINKDDSTANDLREAAVSQRMQFTPEGWTELGTNLEKKILQPMVYDNLNSTGVLPRPLMILIVTDGMPSKEDEGTFRKTIMKCKGELTKKGYLPAAVQYDLSQIGNTPEAVKWIQTFDSDSAAKKLVYFSTENTDSRLSEFKDNDAALDDWLSKKLRHEPVIRKKTTP</sequence>
<gene>
    <name evidence="2" type="ORF">BJX68DRAFT_261802</name>
</gene>
<name>A0ABR4L7C0_9EURO</name>
<dbReference type="Proteomes" id="UP001610444">
    <property type="component" value="Unassembled WGS sequence"/>
</dbReference>
<dbReference type="PROSITE" id="PS50297">
    <property type="entry name" value="ANK_REP_REGION"/>
    <property type="match status" value="3"/>
</dbReference>
<feature type="repeat" description="ANK" evidence="1">
    <location>
        <begin position="65"/>
        <end position="88"/>
    </location>
</feature>
<reference evidence="2 3" key="1">
    <citation type="submission" date="2024-07" db="EMBL/GenBank/DDBJ databases">
        <title>Section-level genome sequencing and comparative genomics of Aspergillus sections Usti and Cavernicolus.</title>
        <authorList>
            <consortium name="Lawrence Berkeley National Laboratory"/>
            <person name="Nybo J.L."/>
            <person name="Vesth T.C."/>
            <person name="Theobald S."/>
            <person name="Frisvad J.C."/>
            <person name="Larsen T.O."/>
            <person name="Kjaerboelling I."/>
            <person name="Rothschild-Mancinelli K."/>
            <person name="Lyhne E.K."/>
            <person name="Kogle M.E."/>
            <person name="Barry K."/>
            <person name="Clum A."/>
            <person name="Na H."/>
            <person name="Ledsgaard L."/>
            <person name="Lin J."/>
            <person name="Lipzen A."/>
            <person name="Kuo A."/>
            <person name="Riley R."/>
            <person name="Mondo S."/>
            <person name="LaButti K."/>
            <person name="Haridas S."/>
            <person name="Pangalinan J."/>
            <person name="Salamov A.A."/>
            <person name="Simmons B.A."/>
            <person name="Magnuson J.K."/>
            <person name="Chen J."/>
            <person name="Drula E."/>
            <person name="Henrissat B."/>
            <person name="Wiebenga A."/>
            <person name="Lubbers R.J."/>
            <person name="Gomes A.C."/>
            <person name="Macurrencykelacurrency M.R."/>
            <person name="Stajich J."/>
            <person name="Grigoriev I.V."/>
            <person name="Mortensen U.H."/>
            <person name="De vries R.P."/>
            <person name="Baker S.E."/>
            <person name="Andersen M.R."/>
        </authorList>
    </citation>
    <scope>NUCLEOTIDE SEQUENCE [LARGE SCALE GENOMIC DNA]</scope>
    <source>
        <strain evidence="2 3">CBS 756.74</strain>
    </source>
</reference>
<dbReference type="PANTHER" id="PTHR34706">
    <property type="entry name" value="SLR1338 PROTEIN"/>
    <property type="match status" value="1"/>
</dbReference>
<feature type="repeat" description="ANK" evidence="1">
    <location>
        <begin position="104"/>
        <end position="137"/>
    </location>
</feature>
<dbReference type="Pfam" id="PF12796">
    <property type="entry name" value="Ank_2"/>
    <property type="match status" value="1"/>
</dbReference>
<dbReference type="InterPro" id="IPR036770">
    <property type="entry name" value="Ankyrin_rpt-contain_sf"/>
</dbReference>
<organism evidence="2 3">
    <name type="scientific">Aspergillus pseudodeflectus</name>
    <dbReference type="NCBI Taxonomy" id="176178"/>
    <lineage>
        <taxon>Eukaryota</taxon>
        <taxon>Fungi</taxon>
        <taxon>Dikarya</taxon>
        <taxon>Ascomycota</taxon>
        <taxon>Pezizomycotina</taxon>
        <taxon>Eurotiomycetes</taxon>
        <taxon>Eurotiomycetidae</taxon>
        <taxon>Eurotiales</taxon>
        <taxon>Aspergillaceae</taxon>
        <taxon>Aspergillus</taxon>
        <taxon>Aspergillus subgen. Nidulantes</taxon>
    </lineage>
</organism>
<dbReference type="EMBL" id="JBFXLR010000003">
    <property type="protein sequence ID" value="KAL2859363.1"/>
    <property type="molecule type" value="Genomic_DNA"/>
</dbReference>
<protein>
    <recommendedName>
        <fullName evidence="4">Ankyrin repeat-containing domain protein</fullName>
    </recommendedName>
</protein>
<feature type="repeat" description="ANK" evidence="1">
    <location>
        <begin position="32"/>
        <end position="58"/>
    </location>
</feature>
<dbReference type="Pfam" id="PF00023">
    <property type="entry name" value="Ank"/>
    <property type="match status" value="1"/>
</dbReference>
<dbReference type="SMART" id="SM00248">
    <property type="entry name" value="ANK"/>
    <property type="match status" value="3"/>
</dbReference>
<evidence type="ECO:0008006" key="4">
    <source>
        <dbReference type="Google" id="ProtNLM"/>
    </source>
</evidence>
<dbReference type="Gene3D" id="3.40.50.410">
    <property type="entry name" value="von Willebrand factor, type A domain"/>
    <property type="match status" value="1"/>
</dbReference>
<accession>A0ABR4L7C0</accession>
<proteinExistence type="predicted"/>
<evidence type="ECO:0000313" key="3">
    <source>
        <dbReference type="Proteomes" id="UP001610444"/>
    </source>
</evidence>
<evidence type="ECO:0000256" key="1">
    <source>
        <dbReference type="PROSITE-ProRule" id="PRU00023"/>
    </source>
</evidence>
<dbReference type="PROSITE" id="PS50088">
    <property type="entry name" value="ANK_REPEAT"/>
    <property type="match status" value="3"/>
</dbReference>
<dbReference type="InterPro" id="IPR002110">
    <property type="entry name" value="Ankyrin_rpt"/>
</dbReference>
<keyword evidence="3" id="KW-1185">Reference proteome</keyword>
<evidence type="ECO:0000313" key="2">
    <source>
        <dbReference type="EMBL" id="KAL2859363.1"/>
    </source>
</evidence>
<dbReference type="RefSeq" id="XP_070904297.1">
    <property type="nucleotide sequence ID" value="XM_071044262.1"/>
</dbReference>
<dbReference type="GeneID" id="98159426"/>